<name>A0A5A7PI78_STRAF</name>
<keyword evidence="4" id="KW-1185">Reference proteome</keyword>
<dbReference type="Pfam" id="PF10358">
    <property type="entry name" value="NT-C2"/>
    <property type="match status" value="1"/>
</dbReference>
<feature type="region of interest" description="Disordered" evidence="1">
    <location>
        <begin position="610"/>
        <end position="633"/>
    </location>
</feature>
<evidence type="ECO:0000313" key="3">
    <source>
        <dbReference type="EMBL" id="GER32565.1"/>
    </source>
</evidence>
<dbReference type="PANTHER" id="PTHR33414">
    <property type="entry name" value="PROTEIN PLASTID MOVEMENT IMPAIRED 1-RELATED 1"/>
    <property type="match status" value="1"/>
</dbReference>
<dbReference type="Pfam" id="PF21745">
    <property type="entry name" value="PMI1_PMIR1-2_C"/>
    <property type="match status" value="1"/>
</dbReference>
<dbReference type="PANTHER" id="PTHR33414:SF10">
    <property type="entry name" value="PROTEIN PLASTID MOVEMENT IMPAIRED 1-RELATED 2"/>
    <property type="match status" value="1"/>
</dbReference>
<evidence type="ECO:0000256" key="1">
    <source>
        <dbReference type="SAM" id="MobiDB-lite"/>
    </source>
</evidence>
<comment type="caution">
    <text evidence="3">The sequence shown here is derived from an EMBL/GenBank/DDBJ whole genome shotgun (WGS) entry which is preliminary data.</text>
</comment>
<dbReference type="Proteomes" id="UP000325081">
    <property type="component" value="Unassembled WGS sequence"/>
</dbReference>
<gene>
    <name evidence="3" type="ORF">STAS_08630</name>
</gene>
<dbReference type="InterPro" id="IPR048972">
    <property type="entry name" value="PMI1_PMIR1-2_C"/>
</dbReference>
<reference evidence="4" key="1">
    <citation type="journal article" date="2019" name="Curr. Biol.">
        <title>Genome Sequence of Striga asiatica Provides Insight into the Evolution of Plant Parasitism.</title>
        <authorList>
            <person name="Yoshida S."/>
            <person name="Kim S."/>
            <person name="Wafula E.K."/>
            <person name="Tanskanen J."/>
            <person name="Kim Y.M."/>
            <person name="Honaas L."/>
            <person name="Yang Z."/>
            <person name="Spallek T."/>
            <person name="Conn C.E."/>
            <person name="Ichihashi Y."/>
            <person name="Cheong K."/>
            <person name="Cui S."/>
            <person name="Der J.P."/>
            <person name="Gundlach H."/>
            <person name="Jiao Y."/>
            <person name="Hori C."/>
            <person name="Ishida J.K."/>
            <person name="Kasahara H."/>
            <person name="Kiba T."/>
            <person name="Kim M.S."/>
            <person name="Koo N."/>
            <person name="Laohavisit A."/>
            <person name="Lee Y.H."/>
            <person name="Lumba S."/>
            <person name="McCourt P."/>
            <person name="Mortimer J.C."/>
            <person name="Mutuku J.M."/>
            <person name="Nomura T."/>
            <person name="Sasaki-Sekimoto Y."/>
            <person name="Seto Y."/>
            <person name="Wang Y."/>
            <person name="Wakatake T."/>
            <person name="Sakakibara H."/>
            <person name="Demura T."/>
            <person name="Yamaguchi S."/>
            <person name="Yoneyama K."/>
            <person name="Manabe R.I."/>
            <person name="Nelson D.C."/>
            <person name="Schulman A.H."/>
            <person name="Timko M.P."/>
            <person name="dePamphilis C.W."/>
            <person name="Choi D."/>
            <person name="Shirasu K."/>
        </authorList>
    </citation>
    <scope>NUCLEOTIDE SEQUENCE [LARGE SCALE GENOMIC DNA]</scope>
    <source>
        <strain evidence="4">cv. UVA1</strain>
    </source>
</reference>
<accession>A0A5A7PI78</accession>
<dbReference type="AlphaFoldDB" id="A0A5A7PI78"/>
<sequence length="900" mass="100492">MSSEVESTAREYEDEDEDLSCGLLLRDIEEISKALYLHQAPPHKPFNSSHECGTSIPAKTGVMVSNPCVTIESWSNKDKKSSLWKWKPLKALAHIRNNRFNCCFFLHVHAVEGLQPNFDDLSLCVIWARKNDSSRTRPARARSGLAEFEETLMHRCTVYGSRSGPSGLVKYKPKIFSIGVAVVGPTELDLGNHWIDLSRLLPITVEALEGDKGCSGQWTTSFKLTGEAKGAILNVSFGFSVLGGNSFEPGYFVKVPDNGGRNNHFAEFDKESELSRSVTLLYQKLDKKKMGCMIDFDHSLDSEFSETISFDVIEQGIEISKEDKMELEKCVNQEFDNTVIETINVSDIFYDEETAFDECVKSNSKHADNHEEQEYVKEPAFEESCTSLYDMMPSKSPINLDDVSELIENDFLDMLNIDQSQDDECPDDFDQMFTIQAVKKDHNTVNGSTLRTRRDAKVLENLETEALMHEWGLSETAFLNSPHINSGGFGSPIYIPAEEPLKLPPIEEGVGSMVRTRDGGYLRSMNPLIFANANNGARLIVQVSAPVVLPPELGFTVTEILQCWASGGFEKMCIQVNELMPLEDVTGKTIREVLSEQESGSCALNRALQRDSGNGVESQEEKQTENPPFSRNLKNFSCSNSEPVDPDYVSFEDLVPLSITNIEGLILQGLKIQSGMTDEEAPSSIKIRSTESSHNVISGSASIDAYGFMKNFLPLDEWIRLDSSEFCIQNEADDENKMCAAVSASKNFKMGLKAQLRDPFRNYEMVGPAMLTLFHVERISSQENRGVYRPLFKVSEAHLAGLKVTNGSKSQIWGCSRQQNQLGSRWLLSSGLAKSNKNLISSSNAVVKYSNGLLRKSLSEDVLWSISLPSRDELETWDEKVAFSVHVRNPDIVFSTDFVK</sequence>
<protein>
    <submittedName>
        <fullName evidence="3">Plastid movement impaired1</fullName>
    </submittedName>
</protein>
<dbReference type="OrthoDB" id="2019483at2759"/>
<feature type="domain" description="C2 NT-type" evidence="2">
    <location>
        <begin position="92"/>
        <end position="241"/>
    </location>
</feature>
<dbReference type="PROSITE" id="PS51840">
    <property type="entry name" value="C2_NT"/>
    <property type="match status" value="1"/>
</dbReference>
<proteinExistence type="predicted"/>
<dbReference type="InterPro" id="IPR039614">
    <property type="entry name" value="PMI1-like"/>
</dbReference>
<organism evidence="3 4">
    <name type="scientific">Striga asiatica</name>
    <name type="common">Asiatic witchweed</name>
    <name type="synonym">Buchnera asiatica</name>
    <dbReference type="NCBI Taxonomy" id="4170"/>
    <lineage>
        <taxon>Eukaryota</taxon>
        <taxon>Viridiplantae</taxon>
        <taxon>Streptophyta</taxon>
        <taxon>Embryophyta</taxon>
        <taxon>Tracheophyta</taxon>
        <taxon>Spermatophyta</taxon>
        <taxon>Magnoliopsida</taxon>
        <taxon>eudicotyledons</taxon>
        <taxon>Gunneridae</taxon>
        <taxon>Pentapetalae</taxon>
        <taxon>asterids</taxon>
        <taxon>lamiids</taxon>
        <taxon>Lamiales</taxon>
        <taxon>Orobanchaceae</taxon>
        <taxon>Buchnereae</taxon>
        <taxon>Striga</taxon>
    </lineage>
</organism>
<dbReference type="InterPro" id="IPR019448">
    <property type="entry name" value="NT-C2"/>
</dbReference>
<dbReference type="EMBL" id="BKCP01004616">
    <property type="protein sequence ID" value="GER32565.1"/>
    <property type="molecule type" value="Genomic_DNA"/>
</dbReference>
<evidence type="ECO:0000313" key="4">
    <source>
        <dbReference type="Proteomes" id="UP000325081"/>
    </source>
</evidence>
<evidence type="ECO:0000259" key="2">
    <source>
        <dbReference type="PROSITE" id="PS51840"/>
    </source>
</evidence>